<keyword evidence="1" id="KW-0677">Repeat</keyword>
<organism evidence="5 6">
    <name type="scientific">Diplodia intermedia</name>
    <dbReference type="NCBI Taxonomy" id="856260"/>
    <lineage>
        <taxon>Eukaryota</taxon>
        <taxon>Fungi</taxon>
        <taxon>Dikarya</taxon>
        <taxon>Ascomycota</taxon>
        <taxon>Pezizomycotina</taxon>
        <taxon>Dothideomycetes</taxon>
        <taxon>Dothideomycetes incertae sedis</taxon>
        <taxon>Botryosphaeriales</taxon>
        <taxon>Botryosphaeriaceae</taxon>
        <taxon>Diplodia</taxon>
    </lineage>
</organism>
<evidence type="ECO:0008006" key="7">
    <source>
        <dbReference type="Google" id="ProtNLM"/>
    </source>
</evidence>
<evidence type="ECO:0000256" key="1">
    <source>
        <dbReference type="ARBA" id="ARBA00022737"/>
    </source>
</evidence>
<proteinExistence type="predicted"/>
<evidence type="ECO:0000313" key="5">
    <source>
        <dbReference type="EMBL" id="KAL1644786.1"/>
    </source>
</evidence>
<dbReference type="EMBL" id="JAKEKT020000022">
    <property type="protein sequence ID" value="KAL1644786.1"/>
    <property type="molecule type" value="Genomic_DNA"/>
</dbReference>
<keyword evidence="6" id="KW-1185">Reference proteome</keyword>
<accession>A0ABR3TUC3</accession>
<feature type="domain" description="Nephrocystin 3-like N-terminal" evidence="4">
    <location>
        <begin position="264"/>
        <end position="438"/>
    </location>
</feature>
<evidence type="ECO:0000256" key="2">
    <source>
        <dbReference type="SAM" id="MobiDB-lite"/>
    </source>
</evidence>
<sequence length="1424" mass="164438">MEDQQQGRSLDEMWDEAAESYRKATDMNLRGNPPSVKDVLDKMRDEKDSQSQRQARRQSVRLVLDRIETLGDLAATGASAAFPPSSLCFTAVSYLVETCWAYEKQRAVITDLFDAIAPFLECFDIYRTSNQLQNTTGSGVMQLRRVIHERLQCFIWICIHFTKKSREGRLKRLTKAAVRVDDGVSDKFDEMEKLEKDEVKLLQALGFIRLEEMHDILRRLESKREQEDMDQCRDTIKAALDIDGTKHNWHDTQTAIWNDTAESTGEWLFRRQDFRDWENGGSASAPAVFALRADDGYGRSYLCAAVINHLLKQRPNDPTLKRLVAFYYFKKDERESSSMRNALRAILWQLSVNKTNKPFAKFLSRKCEQVEHLPSSKTHVLWKDSILDYLEKSQAQNQVFIVIDGIGHVSEDYDEFSQIVGDVSSFDNGRSSIKFLLTGSKADLTGLRRHFDTRIRMTELTVNEHNKSDLQLFVSKKTQEISRTWDRTSDSEEYQRRIERVLLENTDGDYQNLNLTLKEIGNARGMQDIERILDPQRLRVPREETIRRQLSNMEKTLTEHEIDSLNEILPWIVLPKYDWPTMKQLKAVLFLKYKQNPLKSVQYLITERYAPLLEVDGMTVRSYHTMKYFKRENGNREAQSGKETEAETPVSAQQDMISAAISPLLGMSSHSSACQVHHLQVSMVQKFLLTVCDEKLYGDFGFKEFFESLQRHPGKTIGFNRVDGHSRIILTCLEALCSEDERVKAEAEPLVDLAVTRLPWHLSQIRSHELSYVDVLKRKKIGELLFGLFKNRKCVEGWLTAERIERIRHKWLYHPQKQNKVSLAGITLQWFKDPEVIAGVDMAGRELINTIIYGTRRLRDLFVDATHFIAEKWLLHQDWDVAQTFWWVLGYVQEKTDNHKGANKKSQKDSEKSNPSLNDISQALDWAVSTIGPRISHPVSNMRLLDTLMRFQYFNEAIEEAQYCDPNGWMKDWCIARKHHAHGNYKATIESLSPVMDKFRANRQLQQDLRISWQQIIYLYAEASEIIKGDPQSALDAYQEFLRSWPTHSETTGKAVHCMKRLGKFSDIVRLLEYQGHTARDSEGAPLKKLFLDLAKSSTFHHDVTLAAGKEGRLELIKKAYEDAVNASPSGSETLLYLRHYYGLTLWYQKDRDGKDIRKAFEIWEQNVFDDDIPQDSHIQRITSFKLASVYLQLARDNHFHKTPGGCVYVSKLETLVQRKSAEFQWTGSEEVLLARTYHLAKQGTKDKALADKLGRDATKLAAKHVGPALNILWDADPENDWEGYTSLSNTLGHMDDDENALAAKSLIGPLQRERVSPDTAHDIAEIKYLRGRLKSSCDNCRHQWTDVSDMHICRDCIRTIFCADCVRKLKSPNDSIEYRVCDQSHEFLVVPSFKPVKLDYVLVGTELEKIEDWKKDVKKKYGV</sequence>
<dbReference type="InterPro" id="IPR031350">
    <property type="entry name" value="Goodbye_dom"/>
</dbReference>
<feature type="compositionally biased region" description="Basic and acidic residues" evidence="2">
    <location>
        <begin position="898"/>
        <end position="912"/>
    </location>
</feature>
<dbReference type="InterPro" id="IPR011990">
    <property type="entry name" value="TPR-like_helical_dom_sf"/>
</dbReference>
<name>A0ABR3TUC3_9PEZI</name>
<evidence type="ECO:0000259" key="3">
    <source>
        <dbReference type="Pfam" id="PF17109"/>
    </source>
</evidence>
<dbReference type="Pfam" id="PF17109">
    <property type="entry name" value="Goodbye"/>
    <property type="match status" value="1"/>
</dbReference>
<evidence type="ECO:0000313" key="6">
    <source>
        <dbReference type="Proteomes" id="UP001521184"/>
    </source>
</evidence>
<evidence type="ECO:0000259" key="4">
    <source>
        <dbReference type="Pfam" id="PF24883"/>
    </source>
</evidence>
<dbReference type="Pfam" id="PF24883">
    <property type="entry name" value="NPHP3_N"/>
    <property type="match status" value="1"/>
</dbReference>
<feature type="domain" description="Fungal STAND N-terminal Goodbye" evidence="3">
    <location>
        <begin position="14"/>
        <end position="126"/>
    </location>
</feature>
<dbReference type="PANTHER" id="PTHR10039">
    <property type="entry name" value="AMELOGENIN"/>
    <property type="match status" value="1"/>
</dbReference>
<dbReference type="Proteomes" id="UP001521184">
    <property type="component" value="Unassembled WGS sequence"/>
</dbReference>
<feature type="region of interest" description="Disordered" evidence="2">
    <location>
        <begin position="22"/>
        <end position="57"/>
    </location>
</feature>
<feature type="compositionally biased region" description="Basic and acidic residues" evidence="2">
    <location>
        <begin position="38"/>
        <end position="50"/>
    </location>
</feature>
<reference evidence="5 6" key="1">
    <citation type="journal article" date="2023" name="Plant Dis.">
        <title>First Report of Diplodia intermedia Causing Canker and Dieback Diseases on Apple Trees in Canada.</title>
        <authorList>
            <person name="Ellouze W."/>
            <person name="Ilyukhin E."/>
            <person name="Sulman M."/>
            <person name="Ali S."/>
        </authorList>
    </citation>
    <scope>NUCLEOTIDE SEQUENCE [LARGE SCALE GENOMIC DNA]</scope>
    <source>
        <strain evidence="5 6">M45-28</strain>
    </source>
</reference>
<feature type="region of interest" description="Disordered" evidence="2">
    <location>
        <begin position="898"/>
        <end position="917"/>
    </location>
</feature>
<dbReference type="InterPro" id="IPR056884">
    <property type="entry name" value="NPHP3-like_N"/>
</dbReference>
<protein>
    <recommendedName>
        <fullName evidence="7">Fungal STAND N-terminal Goodbye domain-containing protein</fullName>
    </recommendedName>
</protein>
<dbReference type="Gene3D" id="1.25.40.10">
    <property type="entry name" value="Tetratricopeptide repeat domain"/>
    <property type="match status" value="1"/>
</dbReference>
<gene>
    <name evidence="5" type="ORF">SLS58_004251</name>
</gene>
<dbReference type="PANTHER" id="PTHR10039:SF17">
    <property type="entry name" value="FUNGAL STAND N-TERMINAL GOODBYE DOMAIN-CONTAINING PROTEIN-RELATED"/>
    <property type="match status" value="1"/>
</dbReference>
<comment type="caution">
    <text evidence="5">The sequence shown here is derived from an EMBL/GenBank/DDBJ whole genome shotgun (WGS) entry which is preliminary data.</text>
</comment>